<evidence type="ECO:0000313" key="3">
    <source>
        <dbReference type="EMBL" id="RHL72295.1"/>
    </source>
</evidence>
<evidence type="ECO:0000313" key="1">
    <source>
        <dbReference type="EMBL" id="RHC12521.1"/>
    </source>
</evidence>
<comment type="caution">
    <text evidence="3">The sequence shown here is derived from an EMBL/GenBank/DDBJ whole genome shotgun (WGS) entry which is preliminary data.</text>
</comment>
<gene>
    <name evidence="3" type="ORF">DW007_00055</name>
    <name evidence="2" type="ORF">DW811_07810</name>
    <name evidence="1" type="ORF">DW858_09110</name>
</gene>
<dbReference type="EMBL" id="QROY01000001">
    <property type="protein sequence ID" value="RHL72295.1"/>
    <property type="molecule type" value="Genomic_DNA"/>
</dbReference>
<dbReference type="Gene3D" id="3.30.1380.20">
    <property type="entry name" value="Trafficking protein particle complex subunit 3"/>
    <property type="match status" value="1"/>
</dbReference>
<dbReference type="Pfam" id="PF19641">
    <property type="entry name" value="DUF6144"/>
    <property type="match status" value="1"/>
</dbReference>
<dbReference type="Proteomes" id="UP000285201">
    <property type="component" value="Unassembled WGS sequence"/>
</dbReference>
<evidence type="ECO:0000313" key="5">
    <source>
        <dbReference type="Proteomes" id="UP000285201"/>
    </source>
</evidence>
<evidence type="ECO:0000313" key="6">
    <source>
        <dbReference type="Proteomes" id="UP000285844"/>
    </source>
</evidence>
<dbReference type="AlphaFoldDB" id="A0A415MEN6"/>
<proteinExistence type="predicted"/>
<evidence type="ECO:0000313" key="2">
    <source>
        <dbReference type="EMBL" id="RHD08629.1"/>
    </source>
</evidence>
<accession>A0A415MEN6</accession>
<reference evidence="4 5" key="1">
    <citation type="submission" date="2018-08" db="EMBL/GenBank/DDBJ databases">
        <title>A genome reference for cultivated species of the human gut microbiota.</title>
        <authorList>
            <person name="Zou Y."/>
            <person name="Xue W."/>
            <person name="Luo G."/>
        </authorList>
    </citation>
    <scope>NUCLEOTIDE SEQUENCE [LARGE SCALE GENOMIC DNA]</scope>
    <source>
        <strain evidence="3 5">AF36-7BH</strain>
        <strain evidence="2 4">AM32-2AC</strain>
        <strain evidence="1 6">AM37-3BH</strain>
    </source>
</reference>
<evidence type="ECO:0000313" key="4">
    <source>
        <dbReference type="Proteomes" id="UP000284794"/>
    </source>
</evidence>
<dbReference type="InterPro" id="IPR046142">
    <property type="entry name" value="DUF6144"/>
</dbReference>
<name>A0A415MEN6_9FIRM</name>
<dbReference type="RefSeq" id="WP_118010049.1">
    <property type="nucleotide sequence ID" value="NZ_DAWDTH010000008.1"/>
</dbReference>
<protein>
    <submittedName>
        <fullName evidence="3">Uncharacterized protein</fullName>
    </submittedName>
</protein>
<dbReference type="Proteomes" id="UP000284794">
    <property type="component" value="Unassembled WGS sequence"/>
</dbReference>
<dbReference type="InterPro" id="IPR024096">
    <property type="entry name" value="NO_sig/Golgi_transp_ligand-bd"/>
</dbReference>
<dbReference type="EMBL" id="QSIS01000008">
    <property type="protein sequence ID" value="RHD08629.1"/>
    <property type="molecule type" value="Genomic_DNA"/>
</dbReference>
<sequence length="172" mass="19391">MNKAKRIVDNMDSENAFAVCSEIGIIDENATPLKQARYINELLNTTESMKIYMTDTMRKCGGCCLSTNAIKIAKKLYAKSNDIAEFLNLLNEADIGGRNLHIFDGKIIAVYKKCYCNIPKKVENMNKKYCECSAGWYMRLFSEVFEKSVTVTIVDTIVNGASECVFEISDYV</sequence>
<organism evidence="3 5">
    <name type="scientific">Lachnospira eligens</name>
    <dbReference type="NCBI Taxonomy" id="39485"/>
    <lineage>
        <taxon>Bacteria</taxon>
        <taxon>Bacillati</taxon>
        <taxon>Bacillota</taxon>
        <taxon>Clostridia</taxon>
        <taxon>Lachnospirales</taxon>
        <taxon>Lachnospiraceae</taxon>
        <taxon>Lachnospira</taxon>
    </lineage>
</organism>
<dbReference type="Proteomes" id="UP000285844">
    <property type="component" value="Unassembled WGS sequence"/>
</dbReference>
<dbReference type="SUPFAM" id="SSF111126">
    <property type="entry name" value="Ligand-binding domain in the NO signalling and Golgi transport"/>
    <property type="match status" value="1"/>
</dbReference>
<dbReference type="EMBL" id="QSHM01000010">
    <property type="protein sequence ID" value="RHC12521.1"/>
    <property type="molecule type" value="Genomic_DNA"/>
</dbReference>